<dbReference type="GO" id="GO:0016757">
    <property type="term" value="F:glycosyltransferase activity"/>
    <property type="evidence" value="ECO:0007669"/>
    <property type="project" value="UniProtKB-KW"/>
</dbReference>
<organism evidence="5 6">
    <name type="scientific">Streptomyces coeruleoprunus</name>
    <dbReference type="NCBI Taxonomy" id="285563"/>
    <lineage>
        <taxon>Bacteria</taxon>
        <taxon>Bacillati</taxon>
        <taxon>Actinomycetota</taxon>
        <taxon>Actinomycetes</taxon>
        <taxon>Kitasatosporales</taxon>
        <taxon>Streptomycetaceae</taxon>
        <taxon>Streptomyces</taxon>
    </lineage>
</organism>
<dbReference type="Gene3D" id="3.90.550.10">
    <property type="entry name" value="Spore Coat Polysaccharide Biosynthesis Protein SpsA, Chain A"/>
    <property type="match status" value="1"/>
</dbReference>
<gene>
    <name evidence="5" type="ORF">ACFPM3_05175</name>
</gene>
<comment type="caution">
    <text evidence="5">The sequence shown here is derived from an EMBL/GenBank/DDBJ whole genome shotgun (WGS) entry which is preliminary data.</text>
</comment>
<dbReference type="RefSeq" id="WP_345693499.1">
    <property type="nucleotide sequence ID" value="NZ_BAABIT010000001.1"/>
</dbReference>
<reference evidence="6" key="1">
    <citation type="journal article" date="2019" name="Int. J. Syst. Evol. Microbiol.">
        <title>The Global Catalogue of Microorganisms (GCM) 10K type strain sequencing project: providing services to taxonomists for standard genome sequencing and annotation.</title>
        <authorList>
            <consortium name="The Broad Institute Genomics Platform"/>
            <consortium name="The Broad Institute Genome Sequencing Center for Infectious Disease"/>
            <person name="Wu L."/>
            <person name="Ma J."/>
        </authorList>
    </citation>
    <scope>NUCLEOTIDE SEQUENCE [LARGE SCALE GENOMIC DNA]</scope>
    <source>
        <strain evidence="6">CGMCC 4.1648</strain>
    </source>
</reference>
<keyword evidence="3 5" id="KW-0808">Transferase</keyword>
<evidence type="ECO:0000256" key="2">
    <source>
        <dbReference type="ARBA" id="ARBA00022676"/>
    </source>
</evidence>
<dbReference type="CDD" id="cd00761">
    <property type="entry name" value="Glyco_tranf_GTA_type"/>
    <property type="match status" value="1"/>
</dbReference>
<keyword evidence="2 5" id="KW-0328">Glycosyltransferase</keyword>
<keyword evidence="6" id="KW-1185">Reference proteome</keyword>
<comment type="similarity">
    <text evidence="1">Belongs to the glycosyltransferase 2 family.</text>
</comment>
<dbReference type="SUPFAM" id="SSF53756">
    <property type="entry name" value="UDP-Glycosyltransferase/glycogen phosphorylase"/>
    <property type="match status" value="1"/>
</dbReference>
<dbReference type="PANTHER" id="PTHR43685">
    <property type="entry name" value="GLYCOSYLTRANSFERASE"/>
    <property type="match status" value="1"/>
</dbReference>
<dbReference type="Pfam" id="PF00535">
    <property type="entry name" value="Glycos_transf_2"/>
    <property type="match status" value="1"/>
</dbReference>
<protein>
    <submittedName>
        <fullName evidence="5">Glycosyltransferase</fullName>
        <ecNumber evidence="5">2.4.-.-</ecNumber>
    </submittedName>
</protein>
<dbReference type="Proteomes" id="UP001595829">
    <property type="component" value="Unassembled WGS sequence"/>
</dbReference>
<sequence length="624" mass="69145">MTPTPRIAVLVPTYHQAAFLGRALRGLLAQTVTDWEAVVVDDGSTDRTPDIVAPYLTDPRVGHRRHAGNRGLGAALNTALGLTRAPAVAYLPSDDLWDPDHLAALLDVLADPAVALAHTGVRHHEHLVALGAPDGHPLQLVQVAHRRVPERWPERDEIESDDLERLYWSVLRRHGAVRATGRTTCTWTDHPDQRHKVIRERYDGGLNVFRRRYGVTTPLRFHSSDSGETDEPALYRRFRDRAYPPAPDGLRILLVGELAYNPERVLALAERGHRLFGLWTDDGLGMNTVGPLPFGHVADLPRQDWARALRSVRPDVVHAQLNWRAVPFAHEVLRAVPDVPFVWHYKESPQASVRRGEWPLLADLVTLSDARLFCSPEERDWFALALPDRMDPATSYVLDGDLPKADWFDGPCAARLSETDPDGAPHTVVIGRPLGMDAAFVSRLAAHGVHLHFHGLVRDRGPGGAWTSWLDEAVRAAPGRVHVHPHVDQRGWRRVLSRYDAGWLHRVRSANGGDLAVASWDDLNVPARLPALMAAGVPVLQQRRPGCAVAAERLVDGLGIGVLYDDADDVAERLRDQVAMKGRRAAVADRRHTFAFDAHADALCALLRRCAAEGPRHAAARRRA</sequence>
<evidence type="ECO:0000313" key="5">
    <source>
        <dbReference type="EMBL" id="MFC5021545.1"/>
    </source>
</evidence>
<dbReference type="InterPro" id="IPR001173">
    <property type="entry name" value="Glyco_trans_2-like"/>
</dbReference>
<feature type="domain" description="Glycosyltransferase 2-like" evidence="4">
    <location>
        <begin position="9"/>
        <end position="121"/>
    </location>
</feature>
<dbReference type="Gene3D" id="3.40.50.2000">
    <property type="entry name" value="Glycogen Phosphorylase B"/>
    <property type="match status" value="1"/>
</dbReference>
<accession>A0ABV9XBB7</accession>
<dbReference type="EC" id="2.4.-.-" evidence="5"/>
<dbReference type="EMBL" id="JBHSJD010000002">
    <property type="protein sequence ID" value="MFC5021545.1"/>
    <property type="molecule type" value="Genomic_DNA"/>
</dbReference>
<evidence type="ECO:0000313" key="6">
    <source>
        <dbReference type="Proteomes" id="UP001595829"/>
    </source>
</evidence>
<dbReference type="SUPFAM" id="SSF53448">
    <property type="entry name" value="Nucleotide-diphospho-sugar transferases"/>
    <property type="match status" value="1"/>
</dbReference>
<dbReference type="PANTHER" id="PTHR43685:SF5">
    <property type="entry name" value="GLYCOSYLTRANSFERASE EPSE-RELATED"/>
    <property type="match status" value="1"/>
</dbReference>
<name>A0ABV9XBB7_9ACTN</name>
<dbReference type="InterPro" id="IPR029044">
    <property type="entry name" value="Nucleotide-diphossugar_trans"/>
</dbReference>
<proteinExistence type="inferred from homology"/>
<evidence type="ECO:0000256" key="1">
    <source>
        <dbReference type="ARBA" id="ARBA00006739"/>
    </source>
</evidence>
<evidence type="ECO:0000256" key="3">
    <source>
        <dbReference type="ARBA" id="ARBA00022679"/>
    </source>
</evidence>
<evidence type="ECO:0000259" key="4">
    <source>
        <dbReference type="Pfam" id="PF00535"/>
    </source>
</evidence>
<dbReference type="InterPro" id="IPR050834">
    <property type="entry name" value="Glycosyltransf_2"/>
</dbReference>